<reference evidence="1 2" key="1">
    <citation type="submission" date="2018-10" db="EMBL/GenBank/DDBJ databases">
        <title>Bradyrhizobium sp. nov., effective nodules isolated from peanut in China.</title>
        <authorList>
            <person name="Li Y."/>
        </authorList>
    </citation>
    <scope>NUCLEOTIDE SEQUENCE [LARGE SCALE GENOMIC DNA]</scope>
    <source>
        <strain evidence="1 2">CCBAU 53426</strain>
    </source>
</reference>
<dbReference type="Proteomes" id="UP000290401">
    <property type="component" value="Unassembled WGS sequence"/>
</dbReference>
<gene>
    <name evidence="1" type="ORF">EAS56_17630</name>
</gene>
<dbReference type="RefSeq" id="WP_128958271.1">
    <property type="nucleotide sequence ID" value="NZ_RDQZ01000013.1"/>
</dbReference>
<name>A0ABY0E4W5_9BRAD</name>
<comment type="caution">
    <text evidence="1">The sequence shown here is derived from an EMBL/GenBank/DDBJ whole genome shotgun (WGS) entry which is preliminary data.</text>
</comment>
<dbReference type="EMBL" id="RDQZ01000013">
    <property type="protein sequence ID" value="RXH12329.1"/>
    <property type="molecule type" value="Genomic_DNA"/>
</dbReference>
<accession>A0ABY0E4W5</accession>
<protein>
    <recommendedName>
        <fullName evidence="3">PspA/IM30 family protein</fullName>
    </recommendedName>
</protein>
<evidence type="ECO:0008006" key="3">
    <source>
        <dbReference type="Google" id="ProtNLM"/>
    </source>
</evidence>
<keyword evidence="2" id="KW-1185">Reference proteome</keyword>
<proteinExistence type="predicted"/>
<organism evidence="1 2">
    <name type="scientific">Bradyrhizobium guangzhouense</name>
    <dbReference type="NCBI Taxonomy" id="1325095"/>
    <lineage>
        <taxon>Bacteria</taxon>
        <taxon>Pseudomonadati</taxon>
        <taxon>Pseudomonadota</taxon>
        <taxon>Alphaproteobacteria</taxon>
        <taxon>Hyphomicrobiales</taxon>
        <taxon>Nitrobacteraceae</taxon>
        <taxon>Bradyrhizobium</taxon>
    </lineage>
</organism>
<evidence type="ECO:0000313" key="2">
    <source>
        <dbReference type="Proteomes" id="UP000290401"/>
    </source>
</evidence>
<sequence length="240" mass="26072">MAIERKLLPVATRREIVPTQERWIAGVSAVRGPVSGLLFRVQAEANERALRVEARRVDAAHGLIKKYGELFAAMGAAQEAATALHARHELSALSFEGALDEQREAVAEAKHKRALAAQRRERELVEAQTRVIEAGQEQEAVKLFKEEKFQVGLARFKAKVKEHLVGVASAEAAIAEVATPNTSAAAPDADVEVASLTASVARLQADIDEGERLGRDTVRLRKRLEGYRSLLTLVQQGSGA</sequence>
<evidence type="ECO:0000313" key="1">
    <source>
        <dbReference type="EMBL" id="RXH12329.1"/>
    </source>
</evidence>